<feature type="transmembrane region" description="Helical" evidence="1">
    <location>
        <begin position="103"/>
        <end position="120"/>
    </location>
</feature>
<dbReference type="PIRSF" id="PIRSF004923">
    <property type="entry name" value="RseC"/>
    <property type="match status" value="1"/>
</dbReference>
<dbReference type="Pfam" id="PF04246">
    <property type="entry name" value="RseC_MucC"/>
    <property type="match status" value="1"/>
</dbReference>
<sequence>MIEQTLTVVALDGHIAHLEAQQKQACEGCNGRCGSQVFGKLFGTAKKTFPYKFESSVEVGQKVTLSLDDSHVVKHAFAVYMLPLLLSLVFALIAAQLFMASEAWQILAAALGGVTGFFIAKTRVRSLKHDIKVIKIHPISIPLTQIDGD</sequence>
<name>A0A0F9VW46_9ZZZZ</name>
<organism evidence="2">
    <name type="scientific">marine sediment metagenome</name>
    <dbReference type="NCBI Taxonomy" id="412755"/>
    <lineage>
        <taxon>unclassified sequences</taxon>
        <taxon>metagenomes</taxon>
        <taxon>ecological metagenomes</taxon>
    </lineage>
</organism>
<gene>
    <name evidence="2" type="ORF">LCGC14_0435730</name>
</gene>
<reference evidence="2" key="1">
    <citation type="journal article" date="2015" name="Nature">
        <title>Complex archaea that bridge the gap between prokaryotes and eukaryotes.</title>
        <authorList>
            <person name="Spang A."/>
            <person name="Saw J.H."/>
            <person name="Jorgensen S.L."/>
            <person name="Zaremba-Niedzwiedzka K."/>
            <person name="Martijn J."/>
            <person name="Lind A.E."/>
            <person name="van Eijk R."/>
            <person name="Schleper C."/>
            <person name="Guy L."/>
            <person name="Ettema T.J."/>
        </authorList>
    </citation>
    <scope>NUCLEOTIDE SEQUENCE</scope>
</reference>
<dbReference type="PANTHER" id="PTHR35867:SF1">
    <property type="entry name" value="PROTEIN RSEC"/>
    <property type="match status" value="1"/>
</dbReference>
<protein>
    <submittedName>
        <fullName evidence="2">Uncharacterized protein</fullName>
    </submittedName>
</protein>
<dbReference type="PANTHER" id="PTHR35867">
    <property type="entry name" value="PROTEIN RSEC"/>
    <property type="match status" value="1"/>
</dbReference>
<dbReference type="EMBL" id="LAZR01000414">
    <property type="protein sequence ID" value="KKN69958.1"/>
    <property type="molecule type" value="Genomic_DNA"/>
</dbReference>
<feature type="transmembrane region" description="Helical" evidence="1">
    <location>
        <begin position="77"/>
        <end position="97"/>
    </location>
</feature>
<proteinExistence type="predicted"/>
<dbReference type="InterPro" id="IPR026268">
    <property type="entry name" value="RseC"/>
</dbReference>
<dbReference type="InterPro" id="IPR007359">
    <property type="entry name" value="SigmaE_reg_RseC_MucC"/>
</dbReference>
<keyword evidence="1" id="KW-0472">Membrane</keyword>
<comment type="caution">
    <text evidence="2">The sequence shown here is derived from an EMBL/GenBank/DDBJ whole genome shotgun (WGS) entry which is preliminary data.</text>
</comment>
<keyword evidence="1" id="KW-0812">Transmembrane</keyword>
<dbReference type="AlphaFoldDB" id="A0A0F9VW46"/>
<keyword evidence="1" id="KW-1133">Transmembrane helix</keyword>
<evidence type="ECO:0000256" key="1">
    <source>
        <dbReference type="SAM" id="Phobius"/>
    </source>
</evidence>
<accession>A0A0F9VW46</accession>
<evidence type="ECO:0000313" key="2">
    <source>
        <dbReference type="EMBL" id="KKN69958.1"/>
    </source>
</evidence>